<dbReference type="GeneID" id="92030000"/>
<evidence type="ECO:0000313" key="11">
    <source>
        <dbReference type="Proteomes" id="UP001360953"/>
    </source>
</evidence>
<evidence type="ECO:0000313" key="10">
    <source>
        <dbReference type="EMBL" id="KAK7537344.1"/>
    </source>
</evidence>
<feature type="transmembrane region" description="Helical" evidence="8">
    <location>
        <begin position="275"/>
        <end position="297"/>
    </location>
</feature>
<dbReference type="InterPro" id="IPR005828">
    <property type="entry name" value="MFS_sugar_transport-like"/>
</dbReference>
<dbReference type="InterPro" id="IPR050360">
    <property type="entry name" value="MFS_Sugar_Transporters"/>
</dbReference>
<feature type="transmembrane region" description="Helical" evidence="8">
    <location>
        <begin position="407"/>
        <end position="425"/>
    </location>
</feature>
<feature type="transmembrane region" description="Helical" evidence="8">
    <location>
        <begin position="342"/>
        <end position="365"/>
    </location>
</feature>
<dbReference type="Gene3D" id="1.20.1250.20">
    <property type="entry name" value="MFS general substrate transporter like domains"/>
    <property type="match status" value="1"/>
</dbReference>
<feature type="transmembrane region" description="Helical" evidence="8">
    <location>
        <begin position="120"/>
        <end position="142"/>
    </location>
</feature>
<dbReference type="InterPro" id="IPR036259">
    <property type="entry name" value="MFS_trans_sf"/>
</dbReference>
<dbReference type="NCBIfam" id="TIGR00879">
    <property type="entry name" value="SP"/>
    <property type="match status" value="1"/>
</dbReference>
<feature type="transmembrane region" description="Helical" evidence="8">
    <location>
        <begin position="154"/>
        <end position="174"/>
    </location>
</feature>
<evidence type="ECO:0000256" key="8">
    <source>
        <dbReference type="SAM" id="Phobius"/>
    </source>
</evidence>
<organism evidence="10 11">
    <name type="scientific">Phyllosticta citribraziliensis</name>
    <dbReference type="NCBI Taxonomy" id="989973"/>
    <lineage>
        <taxon>Eukaryota</taxon>
        <taxon>Fungi</taxon>
        <taxon>Dikarya</taxon>
        <taxon>Ascomycota</taxon>
        <taxon>Pezizomycotina</taxon>
        <taxon>Dothideomycetes</taxon>
        <taxon>Dothideomycetes incertae sedis</taxon>
        <taxon>Botryosphaeriales</taxon>
        <taxon>Phyllostictaceae</taxon>
        <taxon>Phyllosticta</taxon>
    </lineage>
</organism>
<comment type="subcellular location">
    <subcellularLocation>
        <location evidence="1">Membrane</location>
        <topology evidence="1">Multi-pass membrane protein</topology>
    </subcellularLocation>
</comment>
<sequence>MGQLEGLQNNTNPKWWRDAGLRRLVFWQSCILVSQMTVGYDESVIGSLQTMQPWTEDMGNPSSSDLGLITAILFVGGVVGAFFASSLADRYGRRSSIAFGSFLCILGTALQSAAQGKGMFIGGRFVIGLGTSFTISAGPSLLNELSHPRMRGQIASTFNVLWYVGAIVASWLTFGTGHLTSTWSWRIPSIVQGAPSVFVIISTIFMPESPRFLYARGRTDEALAVLAEYHANGDYTDPLVTGELSQIAAALEVDRVNAAISWRRILASRPNRRRLAVVLAVAVLALWSGQSAFSYYFSQILTSVGITSTNAQTGINGGMQIWNLFCSITGVILAERIGRRPLWLISFVGMLAANIPFTIAAARYAAEGSPAAGYVTVVFMFLYNAAFNIACNPLVYAYPAEILPYNIRTKGLGLFLVVADALLVWNSYVNPIALERIGFWMFVCYAGFLAVAIGIIWKWFPETKSMTLEELADLFADDKEIIGVECGSQSDKDEGKVTVVPKGDVLEGKRMDE</sequence>
<evidence type="ECO:0000256" key="2">
    <source>
        <dbReference type="ARBA" id="ARBA00010992"/>
    </source>
</evidence>
<name>A0ABR1LQ87_9PEZI</name>
<protein>
    <submittedName>
        <fullName evidence="10">General substrate transporter</fullName>
    </submittedName>
</protein>
<evidence type="ECO:0000256" key="1">
    <source>
        <dbReference type="ARBA" id="ARBA00004141"/>
    </source>
</evidence>
<evidence type="ECO:0000256" key="3">
    <source>
        <dbReference type="ARBA" id="ARBA00022448"/>
    </source>
</evidence>
<dbReference type="Pfam" id="PF00083">
    <property type="entry name" value="Sugar_tr"/>
    <property type="match status" value="1"/>
</dbReference>
<feature type="transmembrane region" description="Helical" evidence="8">
    <location>
        <begin position="437"/>
        <end position="457"/>
    </location>
</feature>
<evidence type="ECO:0000259" key="9">
    <source>
        <dbReference type="PROSITE" id="PS50850"/>
    </source>
</evidence>
<gene>
    <name evidence="10" type="ORF">J3D65DRAFT_552771</name>
</gene>
<dbReference type="PANTHER" id="PTHR48022:SF64">
    <property type="entry name" value="MAJOR FACILITATOR SUPERFAMILY (MFS) PROFILE DOMAIN-CONTAINING PROTEIN"/>
    <property type="match status" value="1"/>
</dbReference>
<reference evidence="10 11" key="1">
    <citation type="submission" date="2024-04" db="EMBL/GenBank/DDBJ databases">
        <title>Phyllosticta paracitricarpa is synonymous to the EU quarantine fungus P. citricarpa based on phylogenomic analyses.</title>
        <authorList>
            <consortium name="Lawrence Berkeley National Laboratory"/>
            <person name="Van ingen-buijs V.A."/>
            <person name="Van westerhoven A.C."/>
            <person name="Haridas S."/>
            <person name="Skiadas P."/>
            <person name="Martin F."/>
            <person name="Groenewald J.Z."/>
            <person name="Crous P.W."/>
            <person name="Seidl M.F."/>
        </authorList>
    </citation>
    <scope>NUCLEOTIDE SEQUENCE [LARGE SCALE GENOMIC DNA]</scope>
    <source>
        <strain evidence="10 11">CPC 17464</strain>
    </source>
</reference>
<keyword evidence="3 7" id="KW-0813">Transport</keyword>
<feature type="transmembrane region" description="Helical" evidence="8">
    <location>
        <begin position="371"/>
        <end position="395"/>
    </location>
</feature>
<evidence type="ECO:0000256" key="7">
    <source>
        <dbReference type="RuleBase" id="RU003346"/>
    </source>
</evidence>
<dbReference type="PRINTS" id="PR00171">
    <property type="entry name" value="SUGRTRNSPORT"/>
</dbReference>
<feature type="transmembrane region" description="Helical" evidence="8">
    <location>
        <begin position="96"/>
        <end position="114"/>
    </location>
</feature>
<feature type="transmembrane region" description="Helical" evidence="8">
    <location>
        <begin position="317"/>
        <end position="335"/>
    </location>
</feature>
<comment type="similarity">
    <text evidence="2 7">Belongs to the major facilitator superfamily. Sugar transporter (TC 2.A.1.1) family.</text>
</comment>
<keyword evidence="6 8" id="KW-0472">Membrane</keyword>
<accession>A0ABR1LQ87</accession>
<feature type="transmembrane region" description="Helical" evidence="8">
    <location>
        <begin position="66"/>
        <end position="84"/>
    </location>
</feature>
<evidence type="ECO:0000256" key="4">
    <source>
        <dbReference type="ARBA" id="ARBA00022692"/>
    </source>
</evidence>
<dbReference type="PROSITE" id="PS00216">
    <property type="entry name" value="SUGAR_TRANSPORT_1"/>
    <property type="match status" value="1"/>
</dbReference>
<dbReference type="SUPFAM" id="SSF103473">
    <property type="entry name" value="MFS general substrate transporter"/>
    <property type="match status" value="1"/>
</dbReference>
<dbReference type="PROSITE" id="PS50850">
    <property type="entry name" value="MFS"/>
    <property type="match status" value="1"/>
</dbReference>
<dbReference type="InterPro" id="IPR020846">
    <property type="entry name" value="MFS_dom"/>
</dbReference>
<feature type="transmembrane region" description="Helical" evidence="8">
    <location>
        <begin position="186"/>
        <end position="206"/>
    </location>
</feature>
<dbReference type="PANTHER" id="PTHR48022">
    <property type="entry name" value="PLASTIDIC GLUCOSE TRANSPORTER 4"/>
    <property type="match status" value="1"/>
</dbReference>
<dbReference type="EMBL" id="JBBPEH010000006">
    <property type="protein sequence ID" value="KAK7537344.1"/>
    <property type="molecule type" value="Genomic_DNA"/>
</dbReference>
<keyword evidence="4 8" id="KW-0812">Transmembrane</keyword>
<evidence type="ECO:0000256" key="6">
    <source>
        <dbReference type="ARBA" id="ARBA00023136"/>
    </source>
</evidence>
<dbReference type="Proteomes" id="UP001360953">
    <property type="component" value="Unassembled WGS sequence"/>
</dbReference>
<dbReference type="InterPro" id="IPR003663">
    <property type="entry name" value="Sugar/inositol_transpt"/>
</dbReference>
<feature type="domain" description="Major facilitator superfamily (MFS) profile" evidence="9">
    <location>
        <begin position="27"/>
        <end position="464"/>
    </location>
</feature>
<evidence type="ECO:0000256" key="5">
    <source>
        <dbReference type="ARBA" id="ARBA00022989"/>
    </source>
</evidence>
<keyword evidence="11" id="KW-1185">Reference proteome</keyword>
<comment type="caution">
    <text evidence="10">The sequence shown here is derived from an EMBL/GenBank/DDBJ whole genome shotgun (WGS) entry which is preliminary data.</text>
</comment>
<proteinExistence type="inferred from homology"/>
<dbReference type="InterPro" id="IPR005829">
    <property type="entry name" value="Sugar_transporter_CS"/>
</dbReference>
<keyword evidence="5 8" id="KW-1133">Transmembrane helix</keyword>
<dbReference type="RefSeq" id="XP_066655495.1">
    <property type="nucleotide sequence ID" value="XM_066797094.1"/>
</dbReference>